<dbReference type="CTD" id="177088"/>
<feature type="binding site" evidence="8">
    <location>
        <position position="461"/>
    </location>
    <ligand>
        <name>Zn(2+)</name>
        <dbReference type="ChEBI" id="CHEBI:29105"/>
        <note>catalytic</note>
    </ligand>
</feature>
<evidence type="ECO:0000256" key="1">
    <source>
        <dbReference type="ARBA" id="ARBA00010136"/>
    </source>
</evidence>
<protein>
    <submittedName>
        <fullName evidence="15">Aminopeptidase</fullName>
    </submittedName>
</protein>
<gene>
    <name evidence="15" type="ORF">CELE_Y67D8C.9</name>
    <name evidence="15 17" type="ORF">Y67D8C.9</name>
</gene>
<dbReference type="PANTHER" id="PTHR11533:SF21">
    <property type="entry name" value="AMINOPEPTIDASE"/>
    <property type="match status" value="1"/>
</dbReference>
<feature type="transmembrane region" description="Helical" evidence="11">
    <location>
        <begin position="45"/>
        <end position="69"/>
    </location>
</feature>
<dbReference type="KEGG" id="cel:CELE_Y67D8C.9"/>
<dbReference type="InterPro" id="IPR014782">
    <property type="entry name" value="Peptidase_M1_dom"/>
</dbReference>
<dbReference type="PRINTS" id="PR00756">
    <property type="entry name" value="ALADIPTASE"/>
</dbReference>
<evidence type="ECO:0000313" key="16">
    <source>
        <dbReference type="Proteomes" id="UP000001940"/>
    </source>
</evidence>
<keyword evidence="11" id="KW-1133">Transmembrane helix</keyword>
<dbReference type="SUPFAM" id="SSF63737">
    <property type="entry name" value="Leukotriene A4 hydrolase N-terminal domain"/>
    <property type="match status" value="1"/>
</dbReference>
<comment type="similarity">
    <text evidence="1">Belongs to the peptidase M1 family.</text>
</comment>
<evidence type="ECO:0000256" key="10">
    <source>
        <dbReference type="SAM" id="MobiDB-lite"/>
    </source>
</evidence>
<dbReference type="WormBase" id="Y67D8C.9a">
    <property type="protein sequence ID" value="CE41735"/>
    <property type="gene ID" value="WBGene00022073"/>
</dbReference>
<dbReference type="SUPFAM" id="SSF55486">
    <property type="entry name" value="Metalloproteases ('zincins'), catalytic domain"/>
    <property type="match status" value="1"/>
</dbReference>
<keyword evidence="16" id="KW-1185">Reference proteome</keyword>
<dbReference type="GO" id="GO:0006508">
    <property type="term" value="P:proteolysis"/>
    <property type="evidence" value="ECO:0007669"/>
    <property type="project" value="UniProtKB-KW"/>
</dbReference>
<dbReference type="HOGENOM" id="CLU_003641_0_0_1"/>
<keyword evidence="2" id="KW-0645">Protease</keyword>
<evidence type="ECO:0000313" key="17">
    <source>
        <dbReference type="WormBase" id="Y67D8C.9a"/>
    </source>
</evidence>
<feature type="domain" description="ERAP1-like C-terminal" evidence="13">
    <location>
        <begin position="744"/>
        <end position="1001"/>
    </location>
</feature>
<evidence type="ECO:0000259" key="14">
    <source>
        <dbReference type="Pfam" id="PF17900"/>
    </source>
</evidence>
<feature type="site" description="Transition state stabilizer" evidence="9">
    <location>
        <position position="524"/>
    </location>
</feature>
<dbReference type="EMBL" id="BX284604">
    <property type="protein sequence ID" value="CCD74102.1"/>
    <property type="molecule type" value="Genomic_DNA"/>
</dbReference>
<dbReference type="Pfam" id="PF11838">
    <property type="entry name" value="ERAP1_C"/>
    <property type="match status" value="1"/>
</dbReference>
<dbReference type="GO" id="GO:0004177">
    <property type="term" value="F:aminopeptidase activity"/>
    <property type="evidence" value="ECO:0007669"/>
    <property type="project" value="UniProtKB-KW"/>
</dbReference>
<dbReference type="Gene3D" id="2.60.40.1910">
    <property type="match status" value="1"/>
</dbReference>
<dbReference type="GO" id="GO:0008237">
    <property type="term" value="F:metallopeptidase activity"/>
    <property type="evidence" value="ECO:0007669"/>
    <property type="project" value="UniProtKB-KW"/>
</dbReference>
<evidence type="ECO:0000259" key="12">
    <source>
        <dbReference type="Pfam" id="PF01433"/>
    </source>
</evidence>
<feature type="binding site" evidence="8">
    <location>
        <position position="438"/>
    </location>
    <ligand>
        <name>Zn(2+)</name>
        <dbReference type="ChEBI" id="CHEBI:29105"/>
        <note>catalytic</note>
    </ligand>
</feature>
<evidence type="ECO:0000256" key="5">
    <source>
        <dbReference type="ARBA" id="ARBA00022833"/>
    </source>
</evidence>
<dbReference type="GO" id="GO:0008270">
    <property type="term" value="F:zinc ion binding"/>
    <property type="evidence" value="ECO:0007669"/>
    <property type="project" value="InterPro"/>
</dbReference>
<dbReference type="Bgee" id="WBGene00022073">
    <property type="expression patterns" value="Expressed in pharyngeal muscle cell (C elegans) and 3 other cell types or tissues"/>
</dbReference>
<dbReference type="AGR" id="WB:WBGene00022073"/>
<keyword evidence="5 8" id="KW-0862">Zinc</keyword>
<proteinExistence type="inferred from homology"/>
<dbReference type="InterPro" id="IPR045357">
    <property type="entry name" value="Aminopeptidase_N-like_N"/>
</dbReference>
<dbReference type="InterPro" id="IPR027268">
    <property type="entry name" value="Peptidase_M4/M1_CTD_sf"/>
</dbReference>
<organism evidence="15 16">
    <name type="scientific">Caenorhabditis elegans</name>
    <dbReference type="NCBI Taxonomy" id="6239"/>
    <lineage>
        <taxon>Eukaryota</taxon>
        <taxon>Metazoa</taxon>
        <taxon>Ecdysozoa</taxon>
        <taxon>Nematoda</taxon>
        <taxon>Chromadorea</taxon>
        <taxon>Rhabditida</taxon>
        <taxon>Rhabditina</taxon>
        <taxon>Rhabditomorpha</taxon>
        <taxon>Rhabditoidea</taxon>
        <taxon>Rhabditidae</taxon>
        <taxon>Peloderinae</taxon>
        <taxon>Caenorhabditis</taxon>
    </lineage>
</organism>
<evidence type="ECO:0000259" key="13">
    <source>
        <dbReference type="Pfam" id="PF11838"/>
    </source>
</evidence>
<name>A8W765_CAEEL</name>
<dbReference type="FunFam" id="2.60.40.1730:FF:000028">
    <property type="entry name" value="Aminopeptidase"/>
    <property type="match status" value="1"/>
</dbReference>
<dbReference type="InterPro" id="IPR050344">
    <property type="entry name" value="Peptidase_M1_aminopeptidases"/>
</dbReference>
<feature type="compositionally biased region" description="Basic residues" evidence="10">
    <location>
        <begin position="663"/>
        <end position="674"/>
    </location>
</feature>
<dbReference type="Gene3D" id="1.10.390.10">
    <property type="entry name" value="Neutral Protease Domain 2"/>
    <property type="match status" value="1"/>
</dbReference>
<dbReference type="PANTHER" id="PTHR11533">
    <property type="entry name" value="PROTEASE M1 ZINC METALLOPROTEASE"/>
    <property type="match status" value="1"/>
</dbReference>
<dbReference type="UCSC" id="Y67D8C.9a">
    <property type="organism name" value="c. elegans"/>
</dbReference>
<feature type="domain" description="Peptidase M1 membrane alanine aminopeptidase" evidence="12">
    <location>
        <begin position="358"/>
        <end position="588"/>
    </location>
</feature>
<dbReference type="FunFam" id="1.10.390.10:FF:000025">
    <property type="entry name" value="Aminopeptidase"/>
    <property type="match status" value="1"/>
</dbReference>
<dbReference type="InterPro" id="IPR001930">
    <property type="entry name" value="Peptidase_M1"/>
</dbReference>
<dbReference type="MEROPS" id="M01.A16"/>
<dbReference type="Gene3D" id="1.25.50.20">
    <property type="match status" value="1"/>
</dbReference>
<evidence type="ECO:0000256" key="2">
    <source>
        <dbReference type="ARBA" id="ARBA00022670"/>
    </source>
</evidence>
<sequence>MSATFKSMAPICEGEPCIRNGSGAAATVHFRQESRRRKSDFARKCIAVILLHAIFLLAILAALIIGHWISEENQKLSNRTMLEKKRNFTISDVFPPPADGGFGIAEQLHAVRANKLSTDALLVPLPLYILPYHYDLQLDFSQFDTHLFIRANISIHLESYGNSTEDEIQFHLGPNIKMERMRLRKDGKKFYAKTFKREESKKLGRISLRDPLQKGKYILEMTYNMTICDEDVDGVRCSLDNQTNSSLKATSFTTKFEPTLARAFFPCWDEPGVKATFNISVRHNKKYTVLSNMPPVESHDHKSWEDQFKTTVFQTTPPMSTYLLAFAIGEFVKLESRTERGIPVTVWTYPEDVMSMKFTLEYAPVIFDRLEDALEIPYPLPKVDLIAARNFHVGGMENWGLVVFEFASIAYTPPITDHVNETVDRMYNEFRIGKLIAHEAAHQWFGNLVTMRDWSELFLNEGFATFYVYEMMSTERPVTAQFEYYDSLASLILAQSEEDHRLSLVRELATESQVESSFHPTNLYTKGCVLIRMLRDLVSDFDFKAAVRRYLRKNAYRSVSRDDLFASLPAYADHGAEQEKLSHVLEGWFVNEGIPEITLIRNYDNEMMTISQRKTVHHEYRSFLKDRKASASVRYRGSRSAEDGSTLFDDALFDGYIEKKKDRRRKHRPIRRKTSTPPSISPISRRDELRKPRRVGASQDLWTIPITYMFGSLKTSEGQVIREFWLKNRTVSFGDAEISPNQAVLVNPEWKYPYRVNYDLLNWKLLARTLHQNHLEINEKSRMQLILDAEYFLSNSVNPHLYLYLLGYLAHETKMEVMLFGIDAVYKFIDVYKATQLNKAILVYFEPVISQMDHLLNESQVDAETASLWLVRPERLAKLYQMRCAAGLSSCKNDYYTQRWSRSPDEWTEDVHKQVTAVCHQLFTNTPDEVKTVQDLLDSRLQSSGAKWALTVQLAACSHDQKLLRRTARAIVSTKNAVVYASALQSDFSLHYNPTFRKYLWAEIAKMSTFEKTALFSTNSTDILPASRILLHSVKTIDELQQIRGLLTNWGPLLSLHFEYLERYLLWVSSVSQGVLHQFFAADLSNF</sequence>
<keyword evidence="3 8" id="KW-0479">Metal-binding</keyword>
<keyword evidence="11" id="KW-0472">Membrane</keyword>
<dbReference type="InterPro" id="IPR034016">
    <property type="entry name" value="M1_APN-typ"/>
</dbReference>
<evidence type="ECO:0000256" key="3">
    <source>
        <dbReference type="ARBA" id="ARBA00022723"/>
    </source>
</evidence>
<feature type="active site" description="Proton acceptor" evidence="7">
    <location>
        <position position="439"/>
    </location>
</feature>
<dbReference type="Pfam" id="PF01433">
    <property type="entry name" value="Peptidase_M1"/>
    <property type="match status" value="1"/>
</dbReference>
<keyword evidence="11" id="KW-0812">Transmembrane</keyword>
<evidence type="ECO:0000256" key="9">
    <source>
        <dbReference type="PIRSR" id="PIRSR634016-4"/>
    </source>
</evidence>
<evidence type="ECO:0000256" key="8">
    <source>
        <dbReference type="PIRSR" id="PIRSR634016-3"/>
    </source>
</evidence>
<dbReference type="ExpressionAtlas" id="A8W765">
    <property type="expression patterns" value="baseline and differential"/>
</dbReference>
<dbReference type="SMR" id="A8W765"/>
<evidence type="ECO:0000256" key="7">
    <source>
        <dbReference type="PIRSR" id="PIRSR634016-1"/>
    </source>
</evidence>
<evidence type="ECO:0000256" key="6">
    <source>
        <dbReference type="ARBA" id="ARBA00023049"/>
    </source>
</evidence>
<feature type="binding site" evidence="8">
    <location>
        <position position="442"/>
    </location>
    <ligand>
        <name>Zn(2+)</name>
        <dbReference type="ChEBI" id="CHEBI:29105"/>
        <note>catalytic</note>
    </ligand>
</feature>
<evidence type="ECO:0000256" key="11">
    <source>
        <dbReference type="SAM" id="Phobius"/>
    </source>
</evidence>
<dbReference type="GeneID" id="177088"/>
<dbReference type="InterPro" id="IPR024571">
    <property type="entry name" value="ERAP1-like_C_dom"/>
</dbReference>
<reference evidence="15 16" key="1">
    <citation type="journal article" date="1998" name="Science">
        <title>Genome sequence of the nematode C. elegans: a platform for investigating biology.</title>
        <authorList>
            <consortium name="The C. elegans sequencing consortium"/>
            <person name="Sulson J.E."/>
            <person name="Waterston R."/>
        </authorList>
    </citation>
    <scope>NUCLEOTIDE SEQUENCE [LARGE SCALE GENOMIC DNA]</scope>
    <source>
        <strain evidence="15 16">Bristol N2</strain>
    </source>
</reference>
<feature type="region of interest" description="Disordered" evidence="10">
    <location>
        <begin position="663"/>
        <end position="692"/>
    </location>
</feature>
<keyword evidence="6" id="KW-0482">Metalloprotease</keyword>
<comment type="cofactor">
    <cofactor evidence="8">
        <name>Zn(2+)</name>
        <dbReference type="ChEBI" id="CHEBI:29105"/>
    </cofactor>
    <text evidence="8">Binds 1 zinc ion per subunit.</text>
</comment>
<dbReference type="CDD" id="cd09601">
    <property type="entry name" value="M1_APN-Q_like"/>
    <property type="match status" value="1"/>
</dbReference>
<evidence type="ECO:0000313" key="15">
    <source>
        <dbReference type="EMBL" id="CCD74102.1"/>
    </source>
</evidence>
<dbReference type="InterPro" id="IPR042097">
    <property type="entry name" value="Aminopeptidase_N-like_N_sf"/>
</dbReference>
<dbReference type="AlphaFoldDB" id="A8W765"/>
<keyword evidence="4" id="KW-0378">Hydrolase</keyword>
<dbReference type="Proteomes" id="UP000001940">
    <property type="component" value="Chromosome IV"/>
</dbReference>
<accession>A8W765</accession>
<dbReference type="OrthoDB" id="510539at2759"/>
<keyword evidence="15" id="KW-0031">Aminopeptidase</keyword>
<dbReference type="RefSeq" id="NP_001122825.1">
    <property type="nucleotide sequence ID" value="NM_001129353.2"/>
</dbReference>
<dbReference type="Pfam" id="PF17900">
    <property type="entry name" value="Peptidase_M1_N"/>
    <property type="match status" value="1"/>
</dbReference>
<evidence type="ECO:0000256" key="4">
    <source>
        <dbReference type="ARBA" id="ARBA00022801"/>
    </source>
</evidence>
<feature type="domain" description="Aminopeptidase N-like N-terminal" evidence="14">
    <location>
        <begin position="131"/>
        <end position="323"/>
    </location>
</feature>
<dbReference type="Gene3D" id="2.60.40.1730">
    <property type="entry name" value="tricorn interacting facor f3 domain"/>
    <property type="match status" value="1"/>
</dbReference>